<comment type="caution">
    <text evidence="3">The sequence shown here is derived from an EMBL/GenBank/DDBJ whole genome shotgun (WGS) entry which is preliminary data.</text>
</comment>
<evidence type="ECO:0000259" key="2">
    <source>
        <dbReference type="Pfam" id="PF14905"/>
    </source>
</evidence>
<dbReference type="SUPFAM" id="SSF49464">
    <property type="entry name" value="Carboxypeptidase regulatory domain-like"/>
    <property type="match status" value="1"/>
</dbReference>
<dbReference type="Pfam" id="PF13620">
    <property type="entry name" value="CarboxypepD_reg"/>
    <property type="match status" value="1"/>
</dbReference>
<reference evidence="3 4" key="1">
    <citation type="journal article" date="2025" name="Int. J. Syst. Evol. Microbiol.">
        <title>Desulfovibrio falkowii sp. nov., Porphyromonas miyakawae sp. nov., Mediterraneibacter flintii sp. nov. and Owariibacterium komagatae gen. nov., sp. nov., isolated from human faeces.</title>
        <authorList>
            <person name="Hamaguchi T."/>
            <person name="Ohara M."/>
            <person name="Hisatomi A."/>
            <person name="Sekiguchi K."/>
            <person name="Takeda J.I."/>
            <person name="Ueyama J."/>
            <person name="Ito M."/>
            <person name="Nishiwaki H."/>
            <person name="Ogi T."/>
            <person name="Hirayama M."/>
            <person name="Ohkuma M."/>
            <person name="Sakamoto M."/>
            <person name="Ohno K."/>
        </authorList>
    </citation>
    <scope>NUCLEOTIDE SEQUENCE [LARGE SCALE GENOMIC DNA]</scope>
    <source>
        <strain evidence="3 4">13CB11C</strain>
    </source>
</reference>
<protein>
    <submittedName>
        <fullName evidence="3">TonB-dependent receptor</fullName>
    </submittedName>
</protein>
<accession>A0ABQ0E037</accession>
<evidence type="ECO:0000313" key="3">
    <source>
        <dbReference type="EMBL" id="GAB1251074.1"/>
    </source>
</evidence>
<dbReference type="SUPFAM" id="SSF56935">
    <property type="entry name" value="Porins"/>
    <property type="match status" value="1"/>
</dbReference>
<proteinExistence type="predicted"/>
<feature type="domain" description="Outer membrane protein beta-barrel" evidence="2">
    <location>
        <begin position="371"/>
        <end position="727"/>
    </location>
</feature>
<dbReference type="Pfam" id="PF14905">
    <property type="entry name" value="OMP_b-brl_3"/>
    <property type="match status" value="1"/>
</dbReference>
<dbReference type="Proteomes" id="UP001628220">
    <property type="component" value="Unassembled WGS sequence"/>
</dbReference>
<dbReference type="Gene3D" id="2.60.40.1120">
    <property type="entry name" value="Carboxypeptidase-like, regulatory domain"/>
    <property type="match status" value="1"/>
</dbReference>
<dbReference type="InterPro" id="IPR008969">
    <property type="entry name" value="CarboxyPept-like_regulatory"/>
</dbReference>
<name>A0ABQ0E037_9PORP</name>
<dbReference type="RefSeq" id="WP_411914888.1">
    <property type="nucleotide sequence ID" value="NZ_BAAFSF010000001.1"/>
</dbReference>
<sequence length="773" mass="87100">MKKLLLTLMLVVLCLPLGAQEASYELKGFVAMSDGTPIPGATLTLKSDSADTQLLGTVSDTRGNYRFTLSKAGTYRMEVRFIGYKTLSEEITIAQPKTERNITLEENVIELSEVQVVAKHTKLQANGNIRVRLKGNPVTKGKTMSEVLRFVPSVEVHSNQLLINGKEDNLIYIGDQAITPEQLNAIPPSMVDHIEVIPNPGVTLGKHIKGGILMITLREQEGLLGSVSLPAQFDQLGVVDVGPVLFLQYQKAKVSLYNTLRGGGGRYTTIYERQDCYESDAVPTITTAESEKKEYAVLDNFGLRYQINKQHALGAFGGVTYSCPKEETINRNEQKQPILTQGYRLHSLNLNGGISYQGRLNVYEGMTIASTLTYSHSRDNSSAYYIMNSDEKAQSTNRRHYLSFHPRASLTFAGGHTLAAGIAYAYASDYNDATGIGNPILAQLRERRFTLSGFDFSPYVEYSKMLTKQLYLQAGLRYQTTIMHYRDALNQKLDYTVPNRGLYPNLLLQYMINPEKASGIGLAYRHFFSLPNYGYYSPVATYQTANLYSIGNRELRQETFDEGELNYYLNRDWSFTYRVRYGRHIVRIMTYRDESASDLFYTKPDNVGTQWAHYASAGFSKTLFPFWRTNNKLYFRYDREWMPNYSVQNFLVGGSTTHQFTLTKWLGLTIAFSGETAQKRLGYTIGARYGLDVGCYASLLKDRLQLSIAVNNLVNNNDTLVMRTGNKTELLRIDCSPKTRLVFTASYSFSAGDVLKPVKREQAATLNTERPIL</sequence>
<feature type="signal peptide" evidence="1">
    <location>
        <begin position="1"/>
        <end position="19"/>
    </location>
</feature>
<keyword evidence="3" id="KW-0675">Receptor</keyword>
<gene>
    <name evidence="3" type="ORF">Tsumi_01780</name>
</gene>
<keyword evidence="4" id="KW-1185">Reference proteome</keyword>
<organism evidence="3 4">
    <name type="scientific">Porphyromonas miyakawae</name>
    <dbReference type="NCBI Taxonomy" id="3137470"/>
    <lineage>
        <taxon>Bacteria</taxon>
        <taxon>Pseudomonadati</taxon>
        <taxon>Bacteroidota</taxon>
        <taxon>Bacteroidia</taxon>
        <taxon>Bacteroidales</taxon>
        <taxon>Porphyromonadaceae</taxon>
        <taxon>Porphyromonas</taxon>
    </lineage>
</organism>
<evidence type="ECO:0000313" key="4">
    <source>
        <dbReference type="Proteomes" id="UP001628220"/>
    </source>
</evidence>
<keyword evidence="1" id="KW-0732">Signal</keyword>
<dbReference type="InterPro" id="IPR041700">
    <property type="entry name" value="OMP_b-brl_3"/>
</dbReference>
<feature type="chain" id="PRO_5046966538" evidence="1">
    <location>
        <begin position="20"/>
        <end position="773"/>
    </location>
</feature>
<evidence type="ECO:0000256" key="1">
    <source>
        <dbReference type="SAM" id="SignalP"/>
    </source>
</evidence>
<dbReference type="EMBL" id="BAAFSF010000001">
    <property type="protein sequence ID" value="GAB1251074.1"/>
    <property type="molecule type" value="Genomic_DNA"/>
</dbReference>